<dbReference type="InterPro" id="IPR043142">
    <property type="entry name" value="PapC-like_C_sf"/>
</dbReference>
<sequence length="834" mass="90978">MKDCIRVDHRKVLTATALCCLATWASAAQEFEFNTDVLDLNDRQNLDLGVFASANFIMPGEYTLMVHLNRDTLTEFPVVFITPDDNPKNSLPCLSPALVNELGLKEQTIKNLTWWRDGACLELSSIPGMQARGDLSTSGLYLSIPQDQLEYTAPNWDPPSRWDDGITGALFDYNFNAQTTDRKGSRNDNLNGNGTVGFNQGAWRFRGDWQSQMQRSAGQASQQQFAWSRFYALRAIPSLRSSLIVGEGYLDSDLFGSFRYTGANLSSNDNMLPPNLRGYAPEVTGVARTNARVVISQQGRVLYNTQVPPGPFRIQDLNDAVSGQLDVRVEEQDGSVQDFTMDTASIPYLTRPGSVRYKLTGGKPSDWEHQMDGPIFTTGEFSWGVSNGWSLYGGALGAKDYGSLAVGAGRDLLAFGALSVDVTQSRATVPASNSALMGKSYRISYSKRFDEYDSQVTFAGYRFSEENYMSMNEFIEARHGDRPLNRSKNMYTTTLSKQFRDAGLSLYFNYNHQTYWDSRASDRFSLSMSRYFDVGRLKNLSLSLTAYQNKSNGASDDGAYLSVSIPWGGTGSISLNTSVNNGDSTHTLSYYDSLDERNQYMLSAGKTSSGETASGFFSHQGDQAQVVVSGSYQEGEYTTASLSVEGGATITGRGAALHRSSVMGGTRLLVDTQGVADVPVRGNGAVTHTNRFGKAVITDVNSYYRNQASIDLDTLPDDVEATQSVIQGTLTEGAIGYRSFDVIAGAKGMVTILMADRDAPPFGATAKNSRGQDTGIVGEEGSTYLSGMQPGETMTLNWGGNDHCRFTLPDKVASLKSQLELLCQPLGDTSNGAT</sequence>
<evidence type="ECO:0000256" key="2">
    <source>
        <dbReference type="ARBA" id="ARBA00008064"/>
    </source>
</evidence>
<evidence type="ECO:0000256" key="6">
    <source>
        <dbReference type="ARBA" id="ARBA00022729"/>
    </source>
</evidence>
<evidence type="ECO:0000313" key="14">
    <source>
        <dbReference type="Proteomes" id="UP000809529"/>
    </source>
</evidence>
<evidence type="ECO:0000256" key="1">
    <source>
        <dbReference type="ARBA" id="ARBA00004571"/>
    </source>
</evidence>
<dbReference type="InterPro" id="IPR000015">
    <property type="entry name" value="Fimb_usher"/>
</dbReference>
<dbReference type="NCBIfam" id="NF011812">
    <property type="entry name" value="PRK15284.1"/>
    <property type="match status" value="1"/>
</dbReference>
<evidence type="ECO:0000256" key="3">
    <source>
        <dbReference type="ARBA" id="ARBA00022448"/>
    </source>
</evidence>
<dbReference type="Pfam" id="PF00577">
    <property type="entry name" value="Usher"/>
    <property type="match status" value="1"/>
</dbReference>
<dbReference type="Pfam" id="PF13953">
    <property type="entry name" value="PapC_C"/>
    <property type="match status" value="1"/>
</dbReference>
<comment type="subcellular location">
    <subcellularLocation>
        <location evidence="1 9">Cell outer membrane</location>
        <topology evidence="1 9">Multi-pass membrane protein</topology>
    </subcellularLocation>
</comment>
<comment type="caution">
    <text evidence="13">The sequence shown here is derived from an EMBL/GenBank/DDBJ whole genome shotgun (WGS) entry which is preliminary data.</text>
</comment>
<evidence type="ECO:0000256" key="9">
    <source>
        <dbReference type="RuleBase" id="RU003884"/>
    </source>
</evidence>
<dbReference type="InterPro" id="IPR018030">
    <property type="entry name" value="Fimbrial_membr_usher_CS"/>
</dbReference>
<dbReference type="InterPro" id="IPR037224">
    <property type="entry name" value="PapC_N_sf"/>
</dbReference>
<dbReference type="PANTHER" id="PTHR30451:SF10">
    <property type="entry name" value="OUTER MEMBRANE USHER PROTEIN YFCU-RELATED"/>
    <property type="match status" value="1"/>
</dbReference>
<protein>
    <submittedName>
        <fullName evidence="13">Outer membrane usher protein</fullName>
    </submittedName>
</protein>
<proteinExistence type="inferred from homology"/>
<accession>A0ABS1ZH21</accession>
<dbReference type="Gene3D" id="2.60.40.3110">
    <property type="match status" value="1"/>
</dbReference>
<reference evidence="13 14" key="1">
    <citation type="submission" date="2020-01" db="EMBL/GenBank/DDBJ databases">
        <title>Comparative genomics of meat spoilage bacteria.</title>
        <authorList>
            <person name="Hilgarth M."/>
            <person name="Vogel R.F."/>
        </authorList>
    </citation>
    <scope>NUCLEOTIDE SEQUENCE [LARGE SCALE GENOMIC DNA]</scope>
    <source>
        <strain evidence="13 14">TMW2.2077</strain>
    </source>
</reference>
<dbReference type="SUPFAM" id="SSF141729">
    <property type="entry name" value="FimD N-terminal domain-like"/>
    <property type="match status" value="1"/>
</dbReference>
<dbReference type="Pfam" id="PF13954">
    <property type="entry name" value="PapC_N"/>
    <property type="match status" value="1"/>
</dbReference>
<keyword evidence="9" id="KW-1029">Fimbrium biogenesis</keyword>
<evidence type="ECO:0000259" key="12">
    <source>
        <dbReference type="Pfam" id="PF13954"/>
    </source>
</evidence>
<dbReference type="Gene3D" id="2.60.40.2070">
    <property type="match status" value="1"/>
</dbReference>
<evidence type="ECO:0000256" key="10">
    <source>
        <dbReference type="SAM" id="SignalP"/>
    </source>
</evidence>
<dbReference type="EMBL" id="JAAEBW010000005">
    <property type="protein sequence ID" value="MBM1195767.1"/>
    <property type="molecule type" value="Genomic_DNA"/>
</dbReference>
<dbReference type="InterPro" id="IPR042186">
    <property type="entry name" value="FimD_plug_dom"/>
</dbReference>
<dbReference type="Gene3D" id="3.10.20.410">
    <property type="match status" value="1"/>
</dbReference>
<evidence type="ECO:0000256" key="7">
    <source>
        <dbReference type="ARBA" id="ARBA00023136"/>
    </source>
</evidence>
<keyword evidence="7 9" id="KW-0472">Membrane</keyword>
<dbReference type="PROSITE" id="PS01151">
    <property type="entry name" value="FIMBRIAL_USHER"/>
    <property type="match status" value="1"/>
</dbReference>
<evidence type="ECO:0000256" key="8">
    <source>
        <dbReference type="ARBA" id="ARBA00023237"/>
    </source>
</evidence>
<keyword evidence="5 9" id="KW-0812">Transmembrane</keyword>
<dbReference type="PANTHER" id="PTHR30451">
    <property type="entry name" value="OUTER MEMBRANE USHER PROTEIN"/>
    <property type="match status" value="1"/>
</dbReference>
<dbReference type="Gene3D" id="2.60.40.2610">
    <property type="entry name" value="Outer membrane usher protein FimD, plug domain"/>
    <property type="match status" value="1"/>
</dbReference>
<feature type="domain" description="PapC N-terminal" evidence="12">
    <location>
        <begin position="32"/>
        <end position="177"/>
    </location>
</feature>
<dbReference type="InterPro" id="IPR025885">
    <property type="entry name" value="PapC_N"/>
</dbReference>
<name>A0ABS1ZH21_9PSED</name>
<feature type="domain" description="PapC-like C-terminal" evidence="11">
    <location>
        <begin position="749"/>
        <end position="807"/>
    </location>
</feature>
<evidence type="ECO:0000313" key="13">
    <source>
        <dbReference type="EMBL" id="MBM1195767.1"/>
    </source>
</evidence>
<keyword evidence="14" id="KW-1185">Reference proteome</keyword>
<evidence type="ECO:0000256" key="4">
    <source>
        <dbReference type="ARBA" id="ARBA00022452"/>
    </source>
</evidence>
<evidence type="ECO:0000256" key="5">
    <source>
        <dbReference type="ARBA" id="ARBA00022692"/>
    </source>
</evidence>
<feature type="signal peptide" evidence="10">
    <location>
        <begin position="1"/>
        <end position="27"/>
    </location>
</feature>
<organism evidence="13 14">
    <name type="scientific">Pseudomonas weihenstephanensis</name>
    <dbReference type="NCBI Taxonomy" id="1608994"/>
    <lineage>
        <taxon>Bacteria</taxon>
        <taxon>Pseudomonadati</taxon>
        <taxon>Pseudomonadota</taxon>
        <taxon>Gammaproteobacteria</taxon>
        <taxon>Pseudomonadales</taxon>
        <taxon>Pseudomonadaceae</taxon>
        <taxon>Pseudomonas</taxon>
    </lineage>
</organism>
<dbReference type="Proteomes" id="UP000809529">
    <property type="component" value="Unassembled WGS sequence"/>
</dbReference>
<dbReference type="InterPro" id="IPR025949">
    <property type="entry name" value="PapC-like_C"/>
</dbReference>
<keyword evidence="4" id="KW-1134">Transmembrane beta strand</keyword>
<keyword evidence="3 9" id="KW-0813">Transport</keyword>
<comment type="similarity">
    <text evidence="2 9">Belongs to the fimbrial export usher family.</text>
</comment>
<evidence type="ECO:0000259" key="11">
    <source>
        <dbReference type="Pfam" id="PF13953"/>
    </source>
</evidence>
<gene>
    <name evidence="13" type="ORF">GYN02_11375</name>
</gene>
<keyword evidence="6 10" id="KW-0732">Signal</keyword>
<feature type="chain" id="PRO_5045480736" evidence="10">
    <location>
        <begin position="28"/>
        <end position="834"/>
    </location>
</feature>
<keyword evidence="8 9" id="KW-0998">Cell outer membrane</keyword>